<dbReference type="GO" id="GO:0005506">
    <property type="term" value="F:iron ion binding"/>
    <property type="evidence" value="ECO:0007669"/>
    <property type="project" value="InterPro"/>
</dbReference>
<dbReference type="PRINTS" id="PR00385">
    <property type="entry name" value="P450"/>
</dbReference>
<organism evidence="2 3">
    <name type="scientific">Byssothecium circinans</name>
    <dbReference type="NCBI Taxonomy" id="147558"/>
    <lineage>
        <taxon>Eukaryota</taxon>
        <taxon>Fungi</taxon>
        <taxon>Dikarya</taxon>
        <taxon>Ascomycota</taxon>
        <taxon>Pezizomycotina</taxon>
        <taxon>Dothideomycetes</taxon>
        <taxon>Pleosporomycetidae</taxon>
        <taxon>Pleosporales</taxon>
        <taxon>Massarineae</taxon>
        <taxon>Massarinaceae</taxon>
        <taxon>Byssothecium</taxon>
    </lineage>
</organism>
<evidence type="ECO:0000256" key="1">
    <source>
        <dbReference type="PIRSR" id="PIRSR602401-1"/>
    </source>
</evidence>
<dbReference type="GO" id="GO:0004497">
    <property type="term" value="F:monooxygenase activity"/>
    <property type="evidence" value="ECO:0007669"/>
    <property type="project" value="InterPro"/>
</dbReference>
<dbReference type="CDD" id="cd11058">
    <property type="entry name" value="CYP60B-like"/>
    <property type="match status" value="1"/>
</dbReference>
<reference evidence="2" key="1">
    <citation type="journal article" date="2020" name="Stud. Mycol.">
        <title>101 Dothideomycetes genomes: a test case for predicting lifestyles and emergence of pathogens.</title>
        <authorList>
            <person name="Haridas S."/>
            <person name="Albert R."/>
            <person name="Binder M."/>
            <person name="Bloem J."/>
            <person name="Labutti K."/>
            <person name="Salamov A."/>
            <person name="Andreopoulos B."/>
            <person name="Baker S."/>
            <person name="Barry K."/>
            <person name="Bills G."/>
            <person name="Bluhm B."/>
            <person name="Cannon C."/>
            <person name="Castanera R."/>
            <person name="Culley D."/>
            <person name="Daum C."/>
            <person name="Ezra D."/>
            <person name="Gonzalez J."/>
            <person name="Henrissat B."/>
            <person name="Kuo A."/>
            <person name="Liang C."/>
            <person name="Lipzen A."/>
            <person name="Lutzoni F."/>
            <person name="Magnuson J."/>
            <person name="Mondo S."/>
            <person name="Nolan M."/>
            <person name="Ohm R."/>
            <person name="Pangilinan J."/>
            <person name="Park H.-J."/>
            <person name="Ramirez L."/>
            <person name="Alfaro M."/>
            <person name="Sun H."/>
            <person name="Tritt A."/>
            <person name="Yoshinaga Y."/>
            <person name="Zwiers L.-H."/>
            <person name="Turgeon B."/>
            <person name="Goodwin S."/>
            <person name="Spatafora J."/>
            <person name="Crous P."/>
            <person name="Grigoriev I."/>
        </authorList>
    </citation>
    <scope>NUCLEOTIDE SEQUENCE</scope>
    <source>
        <strain evidence="2">CBS 675.92</strain>
    </source>
</reference>
<keyword evidence="1" id="KW-0479">Metal-binding</keyword>
<protein>
    <submittedName>
        <fullName evidence="2">Cytochrome P450</fullName>
    </submittedName>
</protein>
<dbReference type="InterPro" id="IPR001128">
    <property type="entry name" value="Cyt_P450"/>
</dbReference>
<keyword evidence="1" id="KW-0349">Heme</keyword>
<keyword evidence="3" id="KW-1185">Reference proteome</keyword>
<gene>
    <name evidence="2" type="ORF">CC80DRAFT_598344</name>
</gene>
<dbReference type="Pfam" id="PF00067">
    <property type="entry name" value="p450"/>
    <property type="match status" value="1"/>
</dbReference>
<dbReference type="InterPro" id="IPR050121">
    <property type="entry name" value="Cytochrome_P450_monoxygenase"/>
</dbReference>
<feature type="binding site" description="axial binding residue" evidence="1">
    <location>
        <position position="437"/>
    </location>
    <ligand>
        <name>heme</name>
        <dbReference type="ChEBI" id="CHEBI:30413"/>
    </ligand>
    <ligandPart>
        <name>Fe</name>
        <dbReference type="ChEBI" id="CHEBI:18248"/>
    </ligandPart>
</feature>
<sequence>MLYLIAAVLASYYVYSVVYNRFFHPLAKIPGPFFWTTTRLGYIRSMVTGNLVPDVQKLHEKYGDIVRTAPDEVSFARKEVREEIFGARPVGELPYYKNPIFFKSPPGQPTNLVTTINLKENQRMRKVVTLAFTERALRYQEPVIIKYAMYLIEKFHEMTREKGADINVNDWFNFFAFDLIGNLSLGESFGCMEGSSYHPWVKMLYAYLKGMVFLAATRFYPVLETILMALIPPSMRRMQDEHYEIAQKKIQRRMNFEKELNDFMTPVLSDANKDFKVMSGAEVESTYQMLIIAGSETTATALTGTINHLAQNHAKLAKLAHEIRSKFQSIDEIDNKATRDLHYLNACINEGLRLCNPIPAGLPRCVPETGGRVCGYWLPGCTSVIVSPMAIAHNPKYFHRHAEFIPERWLSLDSRPKEFHNDALDSQYPFGTGPRHCPSKLLAWTEMRIVIAMLLLLFDIDVVPGKRLVWEDLRTFFVVEKEPVYINIKPRVV</sequence>
<dbReference type="InterPro" id="IPR002401">
    <property type="entry name" value="Cyt_P450_E_grp-I"/>
</dbReference>
<dbReference type="GO" id="GO:0020037">
    <property type="term" value="F:heme binding"/>
    <property type="evidence" value="ECO:0007669"/>
    <property type="project" value="InterPro"/>
</dbReference>
<comment type="cofactor">
    <cofactor evidence="1">
        <name>heme</name>
        <dbReference type="ChEBI" id="CHEBI:30413"/>
    </cofactor>
</comment>
<dbReference type="InterPro" id="IPR036396">
    <property type="entry name" value="Cyt_P450_sf"/>
</dbReference>
<dbReference type="OrthoDB" id="1470350at2759"/>
<dbReference type="PRINTS" id="PR00463">
    <property type="entry name" value="EP450I"/>
</dbReference>
<dbReference type="SUPFAM" id="SSF48264">
    <property type="entry name" value="Cytochrome P450"/>
    <property type="match status" value="1"/>
</dbReference>
<name>A0A6A5THR1_9PLEO</name>
<dbReference type="AlphaFoldDB" id="A0A6A5THR1"/>
<dbReference type="PANTHER" id="PTHR24305">
    <property type="entry name" value="CYTOCHROME P450"/>
    <property type="match status" value="1"/>
</dbReference>
<evidence type="ECO:0000313" key="2">
    <source>
        <dbReference type="EMBL" id="KAF1950336.1"/>
    </source>
</evidence>
<dbReference type="GO" id="GO:0016705">
    <property type="term" value="F:oxidoreductase activity, acting on paired donors, with incorporation or reduction of molecular oxygen"/>
    <property type="evidence" value="ECO:0007669"/>
    <property type="project" value="InterPro"/>
</dbReference>
<dbReference type="Gene3D" id="1.10.630.10">
    <property type="entry name" value="Cytochrome P450"/>
    <property type="match status" value="1"/>
</dbReference>
<keyword evidence="1" id="KW-0408">Iron</keyword>
<proteinExistence type="predicted"/>
<accession>A0A6A5THR1</accession>
<dbReference type="EMBL" id="ML977027">
    <property type="protein sequence ID" value="KAF1950336.1"/>
    <property type="molecule type" value="Genomic_DNA"/>
</dbReference>
<evidence type="ECO:0000313" key="3">
    <source>
        <dbReference type="Proteomes" id="UP000800035"/>
    </source>
</evidence>
<dbReference type="PANTHER" id="PTHR24305:SF199">
    <property type="entry name" value="P450, PUTATIVE (EUROFUNG)-RELATED"/>
    <property type="match status" value="1"/>
</dbReference>
<dbReference type="Proteomes" id="UP000800035">
    <property type="component" value="Unassembled WGS sequence"/>
</dbReference>